<proteinExistence type="predicted"/>
<evidence type="ECO:0000313" key="2">
    <source>
        <dbReference type="Proteomes" id="UP001491310"/>
    </source>
</evidence>
<sequence>MLQRSPKYTSTTSSQGCDVRHLVWTDCGATMRRAHGRSVADGWAKPEQGQTCLDCREDWLCFLEKLSPESDDPSEISQRLTVELSKNLPIKRGFFSRSVNMLATSEFTISACVHGEGPLRSICIKVSSVQSTVACQVESINKTLFLSSSSLEVRAANGSTSLELRIALDERHPTNKLRILRDGKARFDIPARDGFTWSVHPKVCVELTPSVL</sequence>
<organism evidence="1 2">
    <name type="scientific">Coccomyxa subellipsoidea</name>
    <dbReference type="NCBI Taxonomy" id="248742"/>
    <lineage>
        <taxon>Eukaryota</taxon>
        <taxon>Viridiplantae</taxon>
        <taxon>Chlorophyta</taxon>
        <taxon>core chlorophytes</taxon>
        <taxon>Trebouxiophyceae</taxon>
        <taxon>Trebouxiophyceae incertae sedis</taxon>
        <taxon>Coccomyxaceae</taxon>
        <taxon>Coccomyxa</taxon>
    </lineage>
</organism>
<dbReference type="EMBL" id="JALJOT010000002">
    <property type="protein sequence ID" value="KAK9917859.1"/>
    <property type="molecule type" value="Genomic_DNA"/>
</dbReference>
<comment type="caution">
    <text evidence="1">The sequence shown here is derived from an EMBL/GenBank/DDBJ whole genome shotgun (WGS) entry which is preliminary data.</text>
</comment>
<keyword evidence="2" id="KW-1185">Reference proteome</keyword>
<protein>
    <submittedName>
        <fullName evidence="1">Uncharacterized protein</fullName>
    </submittedName>
</protein>
<accession>A0ABR2Z0W9</accession>
<gene>
    <name evidence="1" type="ORF">WJX75_009011</name>
</gene>
<dbReference type="Proteomes" id="UP001491310">
    <property type="component" value="Unassembled WGS sequence"/>
</dbReference>
<reference evidence="1 2" key="1">
    <citation type="journal article" date="2024" name="Nat. Commun.">
        <title>Phylogenomics reveals the evolutionary origins of lichenization in chlorophyte algae.</title>
        <authorList>
            <person name="Puginier C."/>
            <person name="Libourel C."/>
            <person name="Otte J."/>
            <person name="Skaloud P."/>
            <person name="Haon M."/>
            <person name="Grisel S."/>
            <person name="Petersen M."/>
            <person name="Berrin J.G."/>
            <person name="Delaux P.M."/>
            <person name="Dal Grande F."/>
            <person name="Keller J."/>
        </authorList>
    </citation>
    <scope>NUCLEOTIDE SEQUENCE [LARGE SCALE GENOMIC DNA]</scope>
    <source>
        <strain evidence="1 2">SAG 216-7</strain>
    </source>
</reference>
<name>A0ABR2Z0W9_9CHLO</name>
<evidence type="ECO:0000313" key="1">
    <source>
        <dbReference type="EMBL" id="KAK9917859.1"/>
    </source>
</evidence>